<dbReference type="PANTHER" id="PTHR22911">
    <property type="entry name" value="ACYL-MALONYL CONDENSING ENZYME-RELATED"/>
    <property type="match status" value="1"/>
</dbReference>
<keyword evidence="11" id="KW-1185">Reference proteome</keyword>
<comment type="similarity">
    <text evidence="2">Belongs to the EamA transporter family.</text>
</comment>
<evidence type="ECO:0000256" key="8">
    <source>
        <dbReference type="SAM" id="Phobius"/>
    </source>
</evidence>
<dbReference type="Proteomes" id="UP000535890">
    <property type="component" value="Unassembled WGS sequence"/>
</dbReference>
<dbReference type="GO" id="GO:0005886">
    <property type="term" value="C:plasma membrane"/>
    <property type="evidence" value="ECO:0007669"/>
    <property type="project" value="UniProtKB-SubCell"/>
</dbReference>
<comment type="caution">
    <text evidence="10">The sequence shown here is derived from an EMBL/GenBank/DDBJ whole genome shotgun (WGS) entry which is preliminary data.</text>
</comment>
<evidence type="ECO:0000256" key="5">
    <source>
        <dbReference type="ARBA" id="ARBA00022692"/>
    </source>
</evidence>
<organism evidence="10 11">
    <name type="scientific">Actinomycetospora corticicola</name>
    <dbReference type="NCBI Taxonomy" id="663602"/>
    <lineage>
        <taxon>Bacteria</taxon>
        <taxon>Bacillati</taxon>
        <taxon>Actinomycetota</taxon>
        <taxon>Actinomycetes</taxon>
        <taxon>Pseudonocardiales</taxon>
        <taxon>Pseudonocardiaceae</taxon>
        <taxon>Actinomycetospora</taxon>
    </lineage>
</organism>
<feature type="transmembrane region" description="Helical" evidence="8">
    <location>
        <begin position="81"/>
        <end position="99"/>
    </location>
</feature>
<keyword evidence="7 8" id="KW-0472">Membrane</keyword>
<sequence length="317" mass="33707">MPDEQAAADPTTRPPRSGLVAALGAYVLWGAFPAFWPLLAPAGAVEILAHRIAWTLVGMLVVLTAVRGWSQLRGQSLRTWLTITLASVLITVNWGVYIWGVTHGRVVESALGYYVNPLVSVVLAVLVLGERLRRTQWVAVGVATMAVAVLWAGTGALPWVALVLAGSFGFYGLLKKRVPLAPVAGLTAEGFLLGPVAIGYLVWLQTTGVGTFGQGTGHTLLLIAAGPVTALPLLLFAFGAKRLPLATLGLLQYVNPTMQFAWGVLVDHEPMPPARWVGFVLVWVALLVFAVDGWTSSRRRASGPLGARPAQPTRSTV</sequence>
<feature type="transmembrane region" description="Helical" evidence="8">
    <location>
        <begin position="135"/>
        <end position="151"/>
    </location>
</feature>
<evidence type="ECO:0000259" key="9">
    <source>
        <dbReference type="Pfam" id="PF00892"/>
    </source>
</evidence>
<dbReference type="Pfam" id="PF00892">
    <property type="entry name" value="EamA"/>
    <property type="match status" value="1"/>
</dbReference>
<feature type="transmembrane region" description="Helical" evidence="8">
    <location>
        <begin position="51"/>
        <end position="69"/>
    </location>
</feature>
<evidence type="ECO:0000256" key="3">
    <source>
        <dbReference type="ARBA" id="ARBA00022448"/>
    </source>
</evidence>
<keyword evidence="5 8" id="KW-0812">Transmembrane</keyword>
<evidence type="ECO:0000256" key="4">
    <source>
        <dbReference type="ARBA" id="ARBA00022475"/>
    </source>
</evidence>
<name>A0A7Y9DYM2_9PSEU</name>
<evidence type="ECO:0000256" key="6">
    <source>
        <dbReference type="ARBA" id="ARBA00022989"/>
    </source>
</evidence>
<proteinExistence type="inferred from homology"/>
<dbReference type="SUPFAM" id="SSF103481">
    <property type="entry name" value="Multidrug resistance efflux transporter EmrE"/>
    <property type="match status" value="2"/>
</dbReference>
<dbReference type="InterPro" id="IPR004626">
    <property type="entry name" value="RarD"/>
</dbReference>
<feature type="transmembrane region" description="Helical" evidence="8">
    <location>
        <begin position="276"/>
        <end position="295"/>
    </location>
</feature>
<dbReference type="InterPro" id="IPR037185">
    <property type="entry name" value="EmrE-like"/>
</dbReference>
<dbReference type="EMBL" id="JACCBN010000001">
    <property type="protein sequence ID" value="NYD37815.1"/>
    <property type="molecule type" value="Genomic_DNA"/>
</dbReference>
<feature type="transmembrane region" description="Helical" evidence="8">
    <location>
        <begin position="186"/>
        <end position="206"/>
    </location>
</feature>
<dbReference type="NCBIfam" id="TIGR00688">
    <property type="entry name" value="rarD"/>
    <property type="match status" value="1"/>
</dbReference>
<keyword evidence="3" id="KW-0813">Transport</keyword>
<reference evidence="10 11" key="1">
    <citation type="submission" date="2020-07" db="EMBL/GenBank/DDBJ databases">
        <title>Sequencing the genomes of 1000 actinobacteria strains.</title>
        <authorList>
            <person name="Klenk H.-P."/>
        </authorList>
    </citation>
    <scope>NUCLEOTIDE SEQUENCE [LARGE SCALE GENOMIC DNA]</scope>
    <source>
        <strain evidence="10 11">DSM 45772</strain>
    </source>
</reference>
<feature type="transmembrane region" description="Helical" evidence="8">
    <location>
        <begin position="218"/>
        <end position="238"/>
    </location>
</feature>
<protein>
    <submittedName>
        <fullName evidence="10">Chloramphenicol-sensitive protein RarD</fullName>
    </submittedName>
</protein>
<feature type="transmembrane region" description="Helical" evidence="8">
    <location>
        <begin position="19"/>
        <end position="39"/>
    </location>
</feature>
<accession>A0A7Y9DYM2</accession>
<comment type="subcellular location">
    <subcellularLocation>
        <location evidence="1">Cell membrane</location>
        <topology evidence="1">Multi-pass membrane protein</topology>
    </subcellularLocation>
</comment>
<evidence type="ECO:0000256" key="2">
    <source>
        <dbReference type="ARBA" id="ARBA00007362"/>
    </source>
</evidence>
<evidence type="ECO:0000256" key="7">
    <source>
        <dbReference type="ARBA" id="ARBA00023136"/>
    </source>
</evidence>
<dbReference type="AlphaFoldDB" id="A0A7Y9DYM2"/>
<dbReference type="PANTHER" id="PTHR22911:SF137">
    <property type="entry name" value="SOLUTE CARRIER FAMILY 35 MEMBER G2-RELATED"/>
    <property type="match status" value="1"/>
</dbReference>
<dbReference type="RefSeq" id="WP_179795346.1">
    <property type="nucleotide sequence ID" value="NZ_BAABHP010000025.1"/>
</dbReference>
<feature type="domain" description="EamA" evidence="9">
    <location>
        <begin position="17"/>
        <end position="150"/>
    </location>
</feature>
<feature type="transmembrane region" description="Helical" evidence="8">
    <location>
        <begin position="111"/>
        <end position="128"/>
    </location>
</feature>
<dbReference type="InterPro" id="IPR000620">
    <property type="entry name" value="EamA_dom"/>
</dbReference>
<keyword evidence="6 8" id="KW-1133">Transmembrane helix</keyword>
<keyword evidence="4" id="KW-1003">Cell membrane</keyword>
<gene>
    <name evidence="10" type="ORF">BJ983_003917</name>
</gene>
<evidence type="ECO:0000256" key="1">
    <source>
        <dbReference type="ARBA" id="ARBA00004651"/>
    </source>
</evidence>
<evidence type="ECO:0000313" key="11">
    <source>
        <dbReference type="Proteomes" id="UP000535890"/>
    </source>
</evidence>
<evidence type="ECO:0000313" key="10">
    <source>
        <dbReference type="EMBL" id="NYD37815.1"/>
    </source>
</evidence>